<name>A0A0A9B839_ARUDO</name>
<sequence length="50" mass="5373">MALAPLATHQAPRCLLSSSISLVAGFLLVHHFLSSSSTRCVALDRQPRGR</sequence>
<accession>A0A0A9B839</accession>
<dbReference type="AlphaFoldDB" id="A0A0A9B839"/>
<dbReference type="EMBL" id="GBRH01237791">
    <property type="protein sequence ID" value="JAD60104.1"/>
    <property type="molecule type" value="Transcribed_RNA"/>
</dbReference>
<reference evidence="1" key="1">
    <citation type="submission" date="2014-09" db="EMBL/GenBank/DDBJ databases">
        <authorList>
            <person name="Magalhaes I.L.F."/>
            <person name="Oliveira U."/>
            <person name="Santos F.R."/>
            <person name="Vidigal T.H.D.A."/>
            <person name="Brescovit A.D."/>
            <person name="Santos A.J."/>
        </authorList>
    </citation>
    <scope>NUCLEOTIDE SEQUENCE</scope>
    <source>
        <tissue evidence="1">Shoot tissue taken approximately 20 cm above the soil surface</tissue>
    </source>
</reference>
<proteinExistence type="predicted"/>
<protein>
    <submittedName>
        <fullName evidence="1">Uncharacterized protein</fullName>
    </submittedName>
</protein>
<organism evidence="1">
    <name type="scientific">Arundo donax</name>
    <name type="common">Giant reed</name>
    <name type="synonym">Donax arundinaceus</name>
    <dbReference type="NCBI Taxonomy" id="35708"/>
    <lineage>
        <taxon>Eukaryota</taxon>
        <taxon>Viridiplantae</taxon>
        <taxon>Streptophyta</taxon>
        <taxon>Embryophyta</taxon>
        <taxon>Tracheophyta</taxon>
        <taxon>Spermatophyta</taxon>
        <taxon>Magnoliopsida</taxon>
        <taxon>Liliopsida</taxon>
        <taxon>Poales</taxon>
        <taxon>Poaceae</taxon>
        <taxon>PACMAD clade</taxon>
        <taxon>Arundinoideae</taxon>
        <taxon>Arundineae</taxon>
        <taxon>Arundo</taxon>
    </lineage>
</organism>
<evidence type="ECO:0000313" key="1">
    <source>
        <dbReference type="EMBL" id="JAD60104.1"/>
    </source>
</evidence>
<reference evidence="1" key="2">
    <citation type="journal article" date="2015" name="Data Brief">
        <title>Shoot transcriptome of the giant reed, Arundo donax.</title>
        <authorList>
            <person name="Barrero R.A."/>
            <person name="Guerrero F.D."/>
            <person name="Moolhuijzen P."/>
            <person name="Goolsby J.A."/>
            <person name="Tidwell J."/>
            <person name="Bellgard S.E."/>
            <person name="Bellgard M.I."/>
        </authorList>
    </citation>
    <scope>NUCLEOTIDE SEQUENCE</scope>
    <source>
        <tissue evidence="1">Shoot tissue taken approximately 20 cm above the soil surface</tissue>
    </source>
</reference>